<evidence type="ECO:0000259" key="6">
    <source>
        <dbReference type="PROSITE" id="PS50279"/>
    </source>
</evidence>
<dbReference type="CDD" id="cd22593">
    <property type="entry name" value="Kunitz_conkunitzin"/>
    <property type="match status" value="1"/>
</dbReference>
<dbReference type="SUPFAM" id="SSF57362">
    <property type="entry name" value="BPTI-like"/>
    <property type="match status" value="1"/>
</dbReference>
<dbReference type="Gene3D" id="4.10.410.10">
    <property type="entry name" value="Pancreatic trypsin inhibitor Kunitz domain"/>
    <property type="match status" value="1"/>
</dbReference>
<sequence>MYYYSLLEPLFLFKILLIINLSSCQDFKSRFVQDDFLPIPLSAPLTEAENGGVLKQDPRCLKEHDVGNGTNKIERFYFDAQNSSCDLFLYSGEGGNQNNFLTEIDCLNNCYIDVNEGAPLKEEDVHIIKQEADLGPISNCNGKNKDRPECNEDESKGGTEKKGELIEEEQFSVI</sequence>
<feature type="signal peptide" evidence="5">
    <location>
        <begin position="1"/>
        <end position="24"/>
    </location>
</feature>
<protein>
    <recommendedName>
        <fullName evidence="6">BPTI/Kunitz inhibitor domain-containing protein</fullName>
    </recommendedName>
</protein>
<evidence type="ECO:0000313" key="8">
    <source>
        <dbReference type="Proteomes" id="UP000580250"/>
    </source>
</evidence>
<accession>A0A6V7VFA6</accession>
<dbReference type="EMBL" id="CAJEWN010000219">
    <property type="protein sequence ID" value="CAD2173533.1"/>
    <property type="molecule type" value="Genomic_DNA"/>
</dbReference>
<dbReference type="PANTHER" id="PTHR10083:SF374">
    <property type="entry name" value="BPTI_KUNITZ INHIBITOR DOMAIN-CONTAINING PROTEIN"/>
    <property type="match status" value="1"/>
</dbReference>
<evidence type="ECO:0000256" key="2">
    <source>
        <dbReference type="ARBA" id="ARBA00022900"/>
    </source>
</evidence>
<dbReference type="InterPro" id="IPR050098">
    <property type="entry name" value="TFPI/VKTCI-like"/>
</dbReference>
<keyword evidence="1" id="KW-0646">Protease inhibitor</keyword>
<dbReference type="AlphaFoldDB" id="A0A6V7VFA6"/>
<keyword evidence="3" id="KW-1015">Disulfide bond</keyword>
<feature type="region of interest" description="Disordered" evidence="4">
    <location>
        <begin position="138"/>
        <end position="174"/>
    </location>
</feature>
<evidence type="ECO:0000256" key="1">
    <source>
        <dbReference type="ARBA" id="ARBA00022690"/>
    </source>
</evidence>
<dbReference type="InterPro" id="IPR036880">
    <property type="entry name" value="Kunitz_BPTI_sf"/>
</dbReference>
<dbReference type="PANTHER" id="PTHR10083">
    <property type="entry name" value="KUNITZ-TYPE PROTEASE INHIBITOR-RELATED"/>
    <property type="match status" value="1"/>
</dbReference>
<name>A0A6V7VFA6_MELEN</name>
<feature type="chain" id="PRO_5027958932" description="BPTI/Kunitz inhibitor domain-containing protein" evidence="5">
    <location>
        <begin position="25"/>
        <end position="174"/>
    </location>
</feature>
<gene>
    <name evidence="7" type="ORF">MENT_LOCUS25148</name>
</gene>
<feature type="domain" description="BPTI/Kunitz inhibitor" evidence="6">
    <location>
        <begin position="60"/>
        <end position="110"/>
    </location>
</feature>
<organism evidence="7 8">
    <name type="scientific">Meloidogyne enterolobii</name>
    <name type="common">Root-knot nematode worm</name>
    <name type="synonym">Meloidogyne mayaguensis</name>
    <dbReference type="NCBI Taxonomy" id="390850"/>
    <lineage>
        <taxon>Eukaryota</taxon>
        <taxon>Metazoa</taxon>
        <taxon>Ecdysozoa</taxon>
        <taxon>Nematoda</taxon>
        <taxon>Chromadorea</taxon>
        <taxon>Rhabditida</taxon>
        <taxon>Tylenchina</taxon>
        <taxon>Tylenchomorpha</taxon>
        <taxon>Tylenchoidea</taxon>
        <taxon>Meloidogynidae</taxon>
        <taxon>Meloidogyninae</taxon>
        <taxon>Meloidogyne</taxon>
    </lineage>
</organism>
<dbReference type="PROSITE" id="PS50279">
    <property type="entry name" value="BPTI_KUNITZ_2"/>
    <property type="match status" value="1"/>
</dbReference>
<dbReference type="GO" id="GO:0004867">
    <property type="term" value="F:serine-type endopeptidase inhibitor activity"/>
    <property type="evidence" value="ECO:0007669"/>
    <property type="project" value="UniProtKB-KW"/>
</dbReference>
<keyword evidence="5" id="KW-0732">Signal</keyword>
<dbReference type="Proteomes" id="UP000580250">
    <property type="component" value="Unassembled WGS sequence"/>
</dbReference>
<dbReference type="SMART" id="SM00131">
    <property type="entry name" value="KU"/>
    <property type="match status" value="1"/>
</dbReference>
<keyword evidence="2" id="KW-0722">Serine protease inhibitor</keyword>
<proteinExistence type="predicted"/>
<dbReference type="InterPro" id="IPR002223">
    <property type="entry name" value="Kunitz_BPTI"/>
</dbReference>
<evidence type="ECO:0000256" key="3">
    <source>
        <dbReference type="ARBA" id="ARBA00023157"/>
    </source>
</evidence>
<dbReference type="GO" id="GO:0005615">
    <property type="term" value="C:extracellular space"/>
    <property type="evidence" value="ECO:0007669"/>
    <property type="project" value="TreeGrafter"/>
</dbReference>
<comment type="caution">
    <text evidence="7">The sequence shown here is derived from an EMBL/GenBank/DDBJ whole genome shotgun (WGS) entry which is preliminary data.</text>
</comment>
<evidence type="ECO:0000256" key="5">
    <source>
        <dbReference type="SAM" id="SignalP"/>
    </source>
</evidence>
<feature type="compositionally biased region" description="Basic and acidic residues" evidence="4">
    <location>
        <begin position="143"/>
        <end position="165"/>
    </location>
</feature>
<evidence type="ECO:0000313" key="7">
    <source>
        <dbReference type="EMBL" id="CAD2173533.1"/>
    </source>
</evidence>
<evidence type="ECO:0000256" key="4">
    <source>
        <dbReference type="SAM" id="MobiDB-lite"/>
    </source>
</evidence>
<reference evidence="7 8" key="1">
    <citation type="submission" date="2020-08" db="EMBL/GenBank/DDBJ databases">
        <authorList>
            <person name="Koutsovoulos G."/>
            <person name="Danchin GJ E."/>
        </authorList>
    </citation>
    <scope>NUCLEOTIDE SEQUENCE [LARGE SCALE GENOMIC DNA]</scope>
</reference>
<dbReference type="Pfam" id="PF00014">
    <property type="entry name" value="Kunitz_BPTI"/>
    <property type="match status" value="1"/>
</dbReference>
<dbReference type="OrthoDB" id="4473401at2759"/>